<accession>A0A9N9B4F6</accession>
<dbReference type="InterPro" id="IPR011990">
    <property type="entry name" value="TPR-like_helical_dom_sf"/>
</dbReference>
<evidence type="ECO:0000313" key="3">
    <source>
        <dbReference type="EMBL" id="CAG8550370.1"/>
    </source>
</evidence>
<sequence length="805" mass="94979">MRYYVQQLISRNFVLKQNWSNLFLIKKIASELRRKNHLGATFFGILFEHNYMYALTPLPIFHEQQHFNKIYPCREFSTTYNELKVGIVPICGNFLSWKIKLRLLSHPVPSELWDLLEILPDTENYLYKYLNNKDVYLLFLLIRKLPQVKQAQLDNKCTKIWRELRKFRKPFDEKSYNFLLLKGPYSLRQEILDEMVFHNYIPNIAAFSRLIEDSCRAQDTFQARHWFRVMHELKQSPDARIYNLLVYTHTNLTQELSLAKYFLGKMIDVGLLPVQSVIFDFMRQSLNSNQSENFDWAFERFFRGNGQKGFQATIDVYHILLEIFAKQSSFELAQKYFDDMIKVKRLEPNEMTFQSLINAYVGDDNWDKEDSTNISQSSRLQKALKIFKEMKPTHHIIATLDTHLLLIRRILYPSKFLNINDIDFADLNYLTKSLLEDIPRVHWEKVSDSLFIDIFSILVNHNFLTQSHAIYFELRKRDNSFALDNGASVLIKKHCKARDLFSALQIYYDLGSVGIKAELDAYACIMQEYNYRNDPDGAMKFYEFASLTNPIFNKDFYQPLLEVCVYNRRAEYALEVLEDLIRRSYRPDVYMYNITLYGLFKSRNCESAKRLFQDMQKRGIRPQVATYNILIQGYGNVMPDLSEVINTYQLMIAARCEPDSKTYGNLMMAHIRHGDLDRARKVFKANVAANKPVDIRAACDLMKKLAKVSDIDFCWKVYHQLKLEKKLCKEIFQVAFYVGYLAHDDEKVKDVLTELHTQGVKIDLSVIKYLGLQKYLGRRDSVKFTWLLNLLSSEEYVYKKLESTS</sequence>
<feature type="repeat" description="PPR" evidence="2">
    <location>
        <begin position="588"/>
        <end position="622"/>
    </location>
</feature>
<dbReference type="OrthoDB" id="185373at2759"/>
<proteinExistence type="predicted"/>
<evidence type="ECO:0000313" key="4">
    <source>
        <dbReference type="Proteomes" id="UP000789508"/>
    </source>
</evidence>
<protein>
    <submittedName>
        <fullName evidence="3">14445_t:CDS:1</fullName>
    </submittedName>
</protein>
<gene>
    <name evidence="3" type="ORF">ALEPTO_LOCUS5847</name>
</gene>
<dbReference type="EMBL" id="CAJVPS010001784">
    <property type="protein sequence ID" value="CAG8550370.1"/>
    <property type="molecule type" value="Genomic_DNA"/>
</dbReference>
<dbReference type="AlphaFoldDB" id="A0A9N9B4F6"/>
<dbReference type="Pfam" id="PF01535">
    <property type="entry name" value="PPR"/>
    <property type="match status" value="1"/>
</dbReference>
<name>A0A9N9B4F6_9GLOM</name>
<comment type="caution">
    <text evidence="3">The sequence shown here is derived from an EMBL/GenBank/DDBJ whole genome shotgun (WGS) entry which is preliminary data.</text>
</comment>
<dbReference type="Pfam" id="PF13041">
    <property type="entry name" value="PPR_2"/>
    <property type="match status" value="1"/>
</dbReference>
<evidence type="ECO:0000256" key="2">
    <source>
        <dbReference type="PROSITE-ProRule" id="PRU00708"/>
    </source>
</evidence>
<feature type="repeat" description="PPR" evidence="2">
    <location>
        <begin position="623"/>
        <end position="658"/>
    </location>
</feature>
<dbReference type="NCBIfam" id="TIGR00756">
    <property type="entry name" value="PPR"/>
    <property type="match status" value="1"/>
</dbReference>
<dbReference type="PANTHER" id="PTHR47936:SF1">
    <property type="entry name" value="PENTATRICOPEPTIDE REPEAT-CONTAINING PROTEIN GUN1, CHLOROPLASTIC"/>
    <property type="match status" value="1"/>
</dbReference>
<dbReference type="Pfam" id="PF13812">
    <property type="entry name" value="PPR_3"/>
    <property type="match status" value="1"/>
</dbReference>
<keyword evidence="4" id="KW-1185">Reference proteome</keyword>
<reference evidence="3" key="1">
    <citation type="submission" date="2021-06" db="EMBL/GenBank/DDBJ databases">
        <authorList>
            <person name="Kallberg Y."/>
            <person name="Tangrot J."/>
            <person name="Rosling A."/>
        </authorList>
    </citation>
    <scope>NUCLEOTIDE SEQUENCE</scope>
    <source>
        <strain evidence="3">FL130A</strain>
    </source>
</reference>
<dbReference type="InterPro" id="IPR002885">
    <property type="entry name" value="PPR_rpt"/>
</dbReference>
<dbReference type="PANTHER" id="PTHR47936">
    <property type="entry name" value="PPR_LONG DOMAIN-CONTAINING PROTEIN"/>
    <property type="match status" value="1"/>
</dbReference>
<dbReference type="Gene3D" id="1.25.40.10">
    <property type="entry name" value="Tetratricopeptide repeat domain"/>
    <property type="match status" value="4"/>
</dbReference>
<dbReference type="PROSITE" id="PS51375">
    <property type="entry name" value="PPR"/>
    <property type="match status" value="2"/>
</dbReference>
<organism evidence="3 4">
    <name type="scientific">Ambispora leptoticha</name>
    <dbReference type="NCBI Taxonomy" id="144679"/>
    <lineage>
        <taxon>Eukaryota</taxon>
        <taxon>Fungi</taxon>
        <taxon>Fungi incertae sedis</taxon>
        <taxon>Mucoromycota</taxon>
        <taxon>Glomeromycotina</taxon>
        <taxon>Glomeromycetes</taxon>
        <taxon>Archaeosporales</taxon>
        <taxon>Ambisporaceae</taxon>
        <taxon>Ambispora</taxon>
    </lineage>
</organism>
<dbReference type="Proteomes" id="UP000789508">
    <property type="component" value="Unassembled WGS sequence"/>
</dbReference>
<keyword evidence="1" id="KW-0677">Repeat</keyword>
<evidence type="ECO:0000256" key="1">
    <source>
        <dbReference type="ARBA" id="ARBA00022737"/>
    </source>
</evidence>